<feature type="domain" description="Rab-GAP TBC" evidence="6">
    <location>
        <begin position="69"/>
        <end position="260"/>
    </location>
</feature>
<comment type="subcellular location">
    <subcellularLocation>
        <location evidence="1">Golgi apparatus</location>
        <location evidence="1">trans-Golgi network</location>
    </subcellularLocation>
</comment>
<feature type="region of interest" description="Disordered" evidence="5">
    <location>
        <begin position="1"/>
        <end position="41"/>
    </location>
</feature>
<dbReference type="InterPro" id="IPR001763">
    <property type="entry name" value="Rhodanese-like_dom"/>
</dbReference>
<evidence type="ECO:0000256" key="5">
    <source>
        <dbReference type="SAM" id="MobiDB-lite"/>
    </source>
</evidence>
<dbReference type="InterPro" id="IPR045799">
    <property type="entry name" value="TBC1D23_C"/>
</dbReference>
<protein>
    <recommendedName>
        <fullName evidence="2">TBC1 domain family member 23</fullName>
    </recommendedName>
</protein>
<dbReference type="AlphaFoldDB" id="A0A6F9DTR9"/>
<feature type="compositionally biased region" description="Polar residues" evidence="5">
    <location>
        <begin position="747"/>
        <end position="763"/>
    </location>
</feature>
<dbReference type="Pfam" id="PF19430">
    <property type="entry name" value="TBC1D23_C"/>
    <property type="match status" value="1"/>
</dbReference>
<dbReference type="InterPro" id="IPR035969">
    <property type="entry name" value="Rab-GAP_TBC_sf"/>
</dbReference>
<dbReference type="InterPro" id="IPR000195">
    <property type="entry name" value="Rab-GAP-TBC_dom"/>
</dbReference>
<dbReference type="SUPFAM" id="SSF47923">
    <property type="entry name" value="Ypt/Rab-GAP domain of gyp1p"/>
    <property type="match status" value="1"/>
</dbReference>
<dbReference type="EMBL" id="LR790972">
    <property type="protein sequence ID" value="CAB3266834.1"/>
    <property type="molecule type" value="mRNA"/>
</dbReference>
<dbReference type="Gene3D" id="3.40.250.10">
    <property type="entry name" value="Rhodanese-like domain"/>
    <property type="match status" value="1"/>
</dbReference>
<gene>
    <name evidence="8" type="primary">Tbc1d23</name>
</gene>
<dbReference type="PROSITE" id="PS50206">
    <property type="entry name" value="RHODANESE_3"/>
    <property type="match status" value="1"/>
</dbReference>
<dbReference type="InterPro" id="IPR039755">
    <property type="entry name" value="TBC1D23"/>
</dbReference>
<evidence type="ECO:0000313" key="8">
    <source>
        <dbReference type="EMBL" id="CAB3266834.1"/>
    </source>
</evidence>
<evidence type="ECO:0000259" key="6">
    <source>
        <dbReference type="PROSITE" id="PS50086"/>
    </source>
</evidence>
<feature type="region of interest" description="Disordered" evidence="5">
    <location>
        <begin position="742"/>
        <end position="763"/>
    </location>
</feature>
<dbReference type="PANTHER" id="PTHR13297:SF5">
    <property type="entry name" value="TBC1 DOMAIN FAMILY MEMBER 23"/>
    <property type="match status" value="1"/>
</dbReference>
<evidence type="ECO:0000259" key="7">
    <source>
        <dbReference type="PROSITE" id="PS50206"/>
    </source>
</evidence>
<dbReference type="GO" id="GO:0005802">
    <property type="term" value="C:trans-Golgi network"/>
    <property type="evidence" value="ECO:0007669"/>
    <property type="project" value="TreeGrafter"/>
</dbReference>
<dbReference type="PANTHER" id="PTHR13297">
    <property type="entry name" value="TBC1 DOMAIN FAMILY MEMBER 23-RELATED"/>
    <property type="match status" value="1"/>
</dbReference>
<dbReference type="SMART" id="SM00164">
    <property type="entry name" value="TBC"/>
    <property type="match status" value="1"/>
</dbReference>
<evidence type="ECO:0000256" key="1">
    <source>
        <dbReference type="ARBA" id="ARBA00004601"/>
    </source>
</evidence>
<dbReference type="Gene3D" id="1.10.472.80">
    <property type="entry name" value="Ypt/Rab-GAP domain of gyp1p, domain 3"/>
    <property type="match status" value="1"/>
</dbReference>
<evidence type="ECO:0000256" key="4">
    <source>
        <dbReference type="ARBA" id="ARBA00023034"/>
    </source>
</evidence>
<reference evidence="8" key="1">
    <citation type="submission" date="2020-04" db="EMBL/GenBank/DDBJ databases">
        <authorList>
            <person name="Neveu A P."/>
        </authorList>
    </citation>
    <scope>NUCLEOTIDE SEQUENCE</scope>
    <source>
        <tissue evidence="8">Whole embryo</tissue>
    </source>
</reference>
<feature type="compositionally biased region" description="Acidic residues" evidence="5">
    <location>
        <begin position="16"/>
        <end position="37"/>
    </location>
</feature>
<evidence type="ECO:0000256" key="2">
    <source>
        <dbReference type="ARBA" id="ARBA00014207"/>
    </source>
</evidence>
<accession>A0A6F9DTR9</accession>
<dbReference type="PROSITE" id="PS50086">
    <property type="entry name" value="TBC_RABGAP"/>
    <property type="match status" value="1"/>
</dbReference>
<evidence type="ECO:0000256" key="3">
    <source>
        <dbReference type="ARBA" id="ARBA00022473"/>
    </source>
</evidence>
<keyword evidence="4" id="KW-0333">Golgi apparatus</keyword>
<organism evidence="8">
    <name type="scientific">Phallusia mammillata</name>
    <dbReference type="NCBI Taxonomy" id="59560"/>
    <lineage>
        <taxon>Eukaryota</taxon>
        <taxon>Metazoa</taxon>
        <taxon>Chordata</taxon>
        <taxon>Tunicata</taxon>
        <taxon>Ascidiacea</taxon>
        <taxon>Phlebobranchia</taxon>
        <taxon>Ascidiidae</taxon>
        <taxon>Phallusia</taxon>
    </lineage>
</organism>
<sequence length="763" mass="85366">MDSGENQIESLASDELTSDLDDTDSPVIVDDEDGAEEEGQKRWHEELEEVLAEGFVDQGIIKGVCKCRSIPHKFRSQVWKICLNVASRADSMASWDGKLDLQNQGQLEEECTEEVEALFAEQPELELDGIEKTNCISDAVAVITFYCKCRALKFTKGNGFVRVLKPLLALGFNRADLYNCFYAMMSRYVPRMDLSSNVTNATYNLLRLLLLYHDPEMCSRLDTLKVSMESFSSSWFTTIFASHCSTPVVSAIWDIYLQKSDPFFILYLALVILLNAKEQIMMSDVGTSDKQETIESLINAPSVLTAEDVDDFCLLASYYNDRTPSSFRRELGGCFYSGTMVASASKVDAIASDLAQAFCLKVSIPELLLSSQPSHGSVSDEEGPKIRFFVVDCRPAQEYNRGHLLTAFHLDATLMLKEPSEFDTALSSLFTAQQQAIQAGSAAGGEHLCFIGSGNEEDDQYMYMVVANLLQKRQTYVSLARGGYAMLVAYLADVGIDLTEWIVGAECEKSPSKGQSASGKTAANADGRTQGMQLLMKKMAGNLFEKSVHLKDKVTRFIENVDEDWSAEERHIQASDKSKPYRGTQSVFSIGDENEHDDEEESEKLLKEQVIEELESWTSRSDVKHCYECQYVNPDGQLFPAYLALTDDEMYCLLVVKGRKERRRAKQTWVRAKPPRLMRAIVKITSRRSFPELISFKFGDLDSPEVDSVDPPIVATDRYILPDAGTATKNVKYMIIEAEKRYKQSKSDQPSTNEPSHSGTTSS</sequence>
<dbReference type="GO" id="GO:0099041">
    <property type="term" value="P:vesicle tethering to Golgi"/>
    <property type="evidence" value="ECO:0007669"/>
    <property type="project" value="TreeGrafter"/>
</dbReference>
<dbReference type="InterPro" id="IPR036873">
    <property type="entry name" value="Rhodanese-like_dom_sf"/>
</dbReference>
<proteinExistence type="evidence at transcript level"/>
<name>A0A6F9DTR9_9ASCI</name>
<dbReference type="SUPFAM" id="SSF52821">
    <property type="entry name" value="Rhodanese/Cell cycle control phosphatase"/>
    <property type="match status" value="1"/>
</dbReference>
<dbReference type="GO" id="GO:0042147">
    <property type="term" value="P:retrograde transport, endosome to Golgi"/>
    <property type="evidence" value="ECO:0007669"/>
    <property type="project" value="InterPro"/>
</dbReference>
<feature type="domain" description="Rhodanese" evidence="7">
    <location>
        <begin position="387"/>
        <end position="429"/>
    </location>
</feature>
<dbReference type="GO" id="GO:0005829">
    <property type="term" value="C:cytosol"/>
    <property type="evidence" value="ECO:0007669"/>
    <property type="project" value="GOC"/>
</dbReference>
<dbReference type="CDD" id="cd20788">
    <property type="entry name" value="TBC1D23_C-like"/>
    <property type="match status" value="1"/>
</dbReference>
<dbReference type="Pfam" id="PF00566">
    <property type="entry name" value="RabGAP-TBC"/>
    <property type="match status" value="1"/>
</dbReference>
<keyword evidence="3" id="KW-0217">Developmental protein</keyword>